<dbReference type="GO" id="GO:0005524">
    <property type="term" value="F:ATP binding"/>
    <property type="evidence" value="ECO:0007669"/>
    <property type="project" value="UniProtKB-KW"/>
</dbReference>
<dbReference type="PANTHER" id="PTHR34220:SF11">
    <property type="entry name" value="SENSOR PROTEIN KINASE HPTS"/>
    <property type="match status" value="1"/>
</dbReference>
<reference evidence="16" key="1">
    <citation type="submission" date="2020-08" db="EMBL/GenBank/DDBJ databases">
        <title>Genome public.</title>
        <authorList>
            <person name="Liu C."/>
            <person name="Sun Q."/>
        </authorList>
    </citation>
    <scope>NUCLEOTIDE SEQUENCE</scope>
    <source>
        <strain evidence="16">NSJ-55</strain>
    </source>
</reference>
<comment type="subcellular location">
    <subcellularLocation>
        <location evidence="1">Cell membrane</location>
        <topology evidence="1">Multi-pass membrane protein</topology>
    </subcellularLocation>
</comment>
<keyword evidence="6" id="KW-0547">Nucleotide-binding</keyword>
<feature type="transmembrane region" description="Helical" evidence="12">
    <location>
        <begin position="292"/>
        <end position="318"/>
    </location>
</feature>
<protein>
    <submittedName>
        <fullName evidence="16">Histidine kinase</fullName>
    </submittedName>
</protein>
<evidence type="ECO:0000256" key="5">
    <source>
        <dbReference type="ARBA" id="ARBA00022692"/>
    </source>
</evidence>
<keyword evidence="10" id="KW-0902">Two-component regulatory system</keyword>
<evidence type="ECO:0000256" key="6">
    <source>
        <dbReference type="ARBA" id="ARBA00022741"/>
    </source>
</evidence>
<keyword evidence="7 16" id="KW-0418">Kinase</keyword>
<feature type="transmembrane region" description="Helical" evidence="12">
    <location>
        <begin position="12"/>
        <end position="34"/>
    </location>
</feature>
<keyword evidence="5 12" id="KW-0812">Transmembrane</keyword>
<evidence type="ECO:0000259" key="14">
    <source>
        <dbReference type="Pfam" id="PF02743"/>
    </source>
</evidence>
<keyword evidence="9 12" id="KW-1133">Transmembrane helix</keyword>
<evidence type="ECO:0000256" key="8">
    <source>
        <dbReference type="ARBA" id="ARBA00022840"/>
    </source>
</evidence>
<feature type="domain" description="Cache" evidence="14">
    <location>
        <begin position="54"/>
        <end position="268"/>
    </location>
</feature>
<dbReference type="Gene3D" id="3.30.565.10">
    <property type="entry name" value="Histidine kinase-like ATPase, C-terminal domain"/>
    <property type="match status" value="1"/>
</dbReference>
<keyword evidence="4" id="KW-0808">Transferase</keyword>
<evidence type="ECO:0000256" key="11">
    <source>
        <dbReference type="ARBA" id="ARBA00023136"/>
    </source>
</evidence>
<comment type="caution">
    <text evidence="16">The sequence shown here is derived from an EMBL/GenBank/DDBJ whole genome shotgun (WGS) entry which is preliminary data.</text>
</comment>
<dbReference type="InterPro" id="IPR036890">
    <property type="entry name" value="HATPase_C_sf"/>
</dbReference>
<dbReference type="AlphaFoldDB" id="A0A923LJM1"/>
<dbReference type="Proteomes" id="UP000652477">
    <property type="component" value="Unassembled WGS sequence"/>
</dbReference>
<dbReference type="EMBL" id="JACOPF010000002">
    <property type="protein sequence ID" value="MBC5689184.1"/>
    <property type="molecule type" value="Genomic_DNA"/>
</dbReference>
<evidence type="ECO:0000259" key="13">
    <source>
        <dbReference type="Pfam" id="PF02518"/>
    </source>
</evidence>
<keyword evidence="8" id="KW-0067">ATP-binding</keyword>
<evidence type="ECO:0000256" key="4">
    <source>
        <dbReference type="ARBA" id="ARBA00022679"/>
    </source>
</evidence>
<evidence type="ECO:0000256" key="2">
    <source>
        <dbReference type="ARBA" id="ARBA00022475"/>
    </source>
</evidence>
<evidence type="ECO:0000256" key="7">
    <source>
        <dbReference type="ARBA" id="ARBA00022777"/>
    </source>
</evidence>
<evidence type="ECO:0000256" key="12">
    <source>
        <dbReference type="SAM" id="Phobius"/>
    </source>
</evidence>
<feature type="domain" description="Histidine kinase/HSP90-like ATPase" evidence="13">
    <location>
        <begin position="486"/>
        <end position="592"/>
    </location>
</feature>
<dbReference type="SUPFAM" id="SSF55874">
    <property type="entry name" value="ATPase domain of HSP90 chaperone/DNA topoisomerase II/histidine kinase"/>
    <property type="match status" value="1"/>
</dbReference>
<organism evidence="16 17">
    <name type="scientific">Mediterraneibacter hominis</name>
    <dbReference type="NCBI Taxonomy" id="2763054"/>
    <lineage>
        <taxon>Bacteria</taxon>
        <taxon>Bacillati</taxon>
        <taxon>Bacillota</taxon>
        <taxon>Clostridia</taxon>
        <taxon>Lachnospirales</taxon>
        <taxon>Lachnospiraceae</taxon>
        <taxon>Mediterraneibacter</taxon>
    </lineage>
</organism>
<dbReference type="RefSeq" id="WP_186875861.1">
    <property type="nucleotide sequence ID" value="NZ_JACOPF010000002.1"/>
</dbReference>
<sequence length="595" mass="69796">MKQKYFINKFIRYFFLFSVPVIIIGLLLTVYSFFQIREDSDRQAQSTFRISSQLMEEILTKGDDIADLMNTNSAISMSMYRILNQNSMDYKENITKNIMFYIFENLKSSSSYVDSVYVYFPNEGDYFFQTNRKLTSIDNSADQQWLNEFKNHTKKDKKWITLRSSQNYYFENSHNVITIYRRIQYYDGVLVINLNQSVLSELLSSLENYPNESIFVTNSNGEILFSNANADKLNLRKEQGIHKQLSLSLSDKGHYLSSVKYNHHTYTVNEFIYPEYNLHFLSLVPSRDIYRLMYNIIYCVIAGIIIAAILCLLFSLYLTQKNFHQIELLMDILWRAEKGILPLDGSGELVDTKKLDEYNLILNRVILTFVENNTLTMQINEWQLKKTISELKALQLQINPHFFFNTLQSIDMEIIKNEGYQAPASRLIHSLSDILRYALGDSRTSVSLRDEIQSCKEYMEIQKFHNPRQIVLLWDYDDALLDYSVIRLLFQPLLENSIHYSIQSPQDTLVIRIKIYDTGNFLRFHILDNGIGIEKKRLKQIRESLHSPEDQEHHIGIKNTHKRLVLTYPDNPGLTIISHLKQGTCISFSIPKHKK</sequence>
<gene>
    <name evidence="16" type="ORF">H8S37_09670</name>
</gene>
<evidence type="ECO:0000313" key="16">
    <source>
        <dbReference type="EMBL" id="MBC5689184.1"/>
    </source>
</evidence>
<keyword evidence="17" id="KW-1185">Reference proteome</keyword>
<dbReference type="InterPro" id="IPR003594">
    <property type="entry name" value="HATPase_dom"/>
</dbReference>
<dbReference type="Pfam" id="PF02743">
    <property type="entry name" value="dCache_1"/>
    <property type="match status" value="1"/>
</dbReference>
<feature type="domain" description="Signal transduction histidine kinase internal region" evidence="15">
    <location>
        <begin position="389"/>
        <end position="465"/>
    </location>
</feature>
<keyword evidence="3" id="KW-0597">Phosphoprotein</keyword>
<dbReference type="PANTHER" id="PTHR34220">
    <property type="entry name" value="SENSOR HISTIDINE KINASE YPDA"/>
    <property type="match status" value="1"/>
</dbReference>
<accession>A0A923LJM1</accession>
<dbReference type="InterPro" id="IPR033479">
    <property type="entry name" value="dCache_1"/>
</dbReference>
<dbReference type="GO" id="GO:0000155">
    <property type="term" value="F:phosphorelay sensor kinase activity"/>
    <property type="evidence" value="ECO:0007669"/>
    <property type="project" value="InterPro"/>
</dbReference>
<evidence type="ECO:0000256" key="10">
    <source>
        <dbReference type="ARBA" id="ARBA00023012"/>
    </source>
</evidence>
<name>A0A923LJM1_9FIRM</name>
<keyword evidence="2" id="KW-1003">Cell membrane</keyword>
<evidence type="ECO:0000259" key="15">
    <source>
        <dbReference type="Pfam" id="PF06580"/>
    </source>
</evidence>
<keyword evidence="11 12" id="KW-0472">Membrane</keyword>
<dbReference type="InterPro" id="IPR050640">
    <property type="entry name" value="Bact_2-comp_sensor_kinase"/>
</dbReference>
<dbReference type="InterPro" id="IPR010559">
    <property type="entry name" value="Sig_transdc_His_kin_internal"/>
</dbReference>
<evidence type="ECO:0000256" key="1">
    <source>
        <dbReference type="ARBA" id="ARBA00004651"/>
    </source>
</evidence>
<evidence type="ECO:0000256" key="3">
    <source>
        <dbReference type="ARBA" id="ARBA00022553"/>
    </source>
</evidence>
<dbReference type="GO" id="GO:0005886">
    <property type="term" value="C:plasma membrane"/>
    <property type="evidence" value="ECO:0007669"/>
    <property type="project" value="UniProtKB-SubCell"/>
</dbReference>
<dbReference type="Pfam" id="PF06580">
    <property type="entry name" value="His_kinase"/>
    <property type="match status" value="1"/>
</dbReference>
<dbReference type="Pfam" id="PF02518">
    <property type="entry name" value="HATPase_c"/>
    <property type="match status" value="1"/>
</dbReference>
<proteinExistence type="predicted"/>
<evidence type="ECO:0000313" key="17">
    <source>
        <dbReference type="Proteomes" id="UP000652477"/>
    </source>
</evidence>
<evidence type="ECO:0000256" key="9">
    <source>
        <dbReference type="ARBA" id="ARBA00022989"/>
    </source>
</evidence>